<keyword evidence="1" id="KW-0812">Transmembrane</keyword>
<dbReference type="RefSeq" id="WP_125025869.1">
    <property type="nucleotide sequence ID" value="NZ_CP034159.1"/>
</dbReference>
<evidence type="ECO:0000256" key="1">
    <source>
        <dbReference type="SAM" id="Phobius"/>
    </source>
</evidence>
<dbReference type="EMBL" id="CP034159">
    <property type="protein sequence ID" value="AZI34233.1"/>
    <property type="molecule type" value="Genomic_DNA"/>
</dbReference>
<accession>A0A3G8XNV7</accession>
<feature type="transmembrane region" description="Helical" evidence="1">
    <location>
        <begin position="176"/>
        <end position="198"/>
    </location>
</feature>
<dbReference type="Proteomes" id="UP000270185">
    <property type="component" value="Chromosome"/>
</dbReference>
<keyword evidence="3" id="KW-1185">Reference proteome</keyword>
<dbReference type="AlphaFoldDB" id="A0A3G8XNV7"/>
<reference evidence="3" key="1">
    <citation type="submission" date="2018-11" db="EMBL/GenBank/DDBJ databases">
        <title>Proposal to divide the Flavobacteriaceae and reorganize its genera based on Amino Acid Identity values calculated from whole genome sequences.</title>
        <authorList>
            <person name="Nicholson A.C."/>
            <person name="Gulvik C.A."/>
            <person name="Whitney A.M."/>
            <person name="Humrighouse B.W."/>
            <person name="Bell M."/>
            <person name="Holmes B."/>
            <person name="Steigerwalt A.G."/>
            <person name="Villarma A."/>
            <person name="Sheth M."/>
            <person name="Batra D."/>
            <person name="Pryor J."/>
            <person name="Bernardet J.-F."/>
            <person name="Hugo C."/>
            <person name="Kampfer P."/>
            <person name="Newman J.D."/>
            <person name="McQuiston J.R."/>
        </authorList>
    </citation>
    <scope>NUCLEOTIDE SEQUENCE [LARGE SCALE GENOMIC DNA]</scope>
    <source>
        <strain evidence="3">G0081</strain>
    </source>
</reference>
<feature type="transmembrane region" description="Helical" evidence="1">
    <location>
        <begin position="41"/>
        <end position="62"/>
    </location>
</feature>
<gene>
    <name evidence="2" type="ORF">EIB73_14070</name>
</gene>
<keyword evidence="1" id="KW-1133">Transmembrane helix</keyword>
<sequence>MAEFDLDSFKKTWQQEPAQPKYDSNEIESMLNKSSRNYVKYILWISLAEFIIILSANIYYSFLGDDTSDLLRILKRLGINDSTNFEGAISNLYLILKLISLALTGVFVVVFYQNYRKINVESNLKKLILQIIRFKKTVQLFILANISLVILFTAVLGIFTLSVLDEQHIKLTNPTLLGFITGLMLTMGLSAVLMWVYYRVVYGLILSRLGKNLKQLQNIEEGN</sequence>
<feature type="transmembrane region" description="Helical" evidence="1">
    <location>
        <begin position="92"/>
        <end position="112"/>
    </location>
</feature>
<evidence type="ECO:0000313" key="3">
    <source>
        <dbReference type="Proteomes" id="UP000270185"/>
    </source>
</evidence>
<dbReference type="KEGG" id="ccas:EIB73_14070"/>
<protein>
    <submittedName>
        <fullName evidence="2">Beta-carotene 15,15'-monooxygenase</fullName>
    </submittedName>
</protein>
<organism evidence="2 3">
    <name type="scientific">Kaistella carnis</name>
    <dbReference type="NCBI Taxonomy" id="1241979"/>
    <lineage>
        <taxon>Bacteria</taxon>
        <taxon>Pseudomonadati</taxon>
        <taxon>Bacteroidota</taxon>
        <taxon>Flavobacteriia</taxon>
        <taxon>Flavobacteriales</taxon>
        <taxon>Weeksellaceae</taxon>
        <taxon>Chryseobacterium group</taxon>
        <taxon>Kaistella</taxon>
    </lineage>
</organism>
<keyword evidence="1" id="KW-0472">Membrane</keyword>
<dbReference type="OrthoDB" id="709028at2"/>
<dbReference type="GO" id="GO:0004497">
    <property type="term" value="F:monooxygenase activity"/>
    <property type="evidence" value="ECO:0007669"/>
    <property type="project" value="UniProtKB-KW"/>
</dbReference>
<proteinExistence type="predicted"/>
<keyword evidence="2" id="KW-0560">Oxidoreductase</keyword>
<evidence type="ECO:0000313" key="2">
    <source>
        <dbReference type="EMBL" id="AZI34233.1"/>
    </source>
</evidence>
<feature type="transmembrane region" description="Helical" evidence="1">
    <location>
        <begin position="140"/>
        <end position="164"/>
    </location>
</feature>
<keyword evidence="2" id="KW-0503">Monooxygenase</keyword>
<name>A0A3G8XNV7_9FLAO</name>